<organism evidence="9 10">
    <name type="scientific">Alteribacillus bidgolensis</name>
    <dbReference type="NCBI Taxonomy" id="930129"/>
    <lineage>
        <taxon>Bacteria</taxon>
        <taxon>Bacillati</taxon>
        <taxon>Bacillota</taxon>
        <taxon>Bacilli</taxon>
        <taxon>Bacillales</taxon>
        <taxon>Bacillaceae</taxon>
        <taxon>Alteribacillus</taxon>
    </lineage>
</organism>
<dbReference type="PANTHER" id="PTHR30472:SF65">
    <property type="entry name" value="SIDEROPHORE TRANSPORT SYSTEM PERMEASE PROTEIN YFIZ-RELATED"/>
    <property type="match status" value="1"/>
</dbReference>
<dbReference type="InterPro" id="IPR000522">
    <property type="entry name" value="ABC_transptr_permease_BtuC"/>
</dbReference>
<dbReference type="GO" id="GO:0033214">
    <property type="term" value="P:siderophore-iron import into cell"/>
    <property type="evidence" value="ECO:0007669"/>
    <property type="project" value="TreeGrafter"/>
</dbReference>
<evidence type="ECO:0000256" key="4">
    <source>
        <dbReference type="ARBA" id="ARBA00022475"/>
    </source>
</evidence>
<dbReference type="OrthoDB" id="9811721at2"/>
<feature type="transmembrane region" description="Helical" evidence="8">
    <location>
        <begin position="314"/>
        <end position="331"/>
    </location>
</feature>
<dbReference type="PANTHER" id="PTHR30472">
    <property type="entry name" value="FERRIC ENTEROBACTIN TRANSPORT SYSTEM PERMEASE PROTEIN"/>
    <property type="match status" value="1"/>
</dbReference>
<dbReference type="CDD" id="cd06550">
    <property type="entry name" value="TM_ABC_iron-siderophores_like"/>
    <property type="match status" value="1"/>
</dbReference>
<dbReference type="RefSeq" id="WP_091587073.1">
    <property type="nucleotide sequence ID" value="NZ_FNDU01000012.1"/>
</dbReference>
<dbReference type="SUPFAM" id="SSF81345">
    <property type="entry name" value="ABC transporter involved in vitamin B12 uptake, BtuC"/>
    <property type="match status" value="1"/>
</dbReference>
<evidence type="ECO:0000256" key="2">
    <source>
        <dbReference type="ARBA" id="ARBA00007935"/>
    </source>
</evidence>
<feature type="transmembrane region" description="Helical" evidence="8">
    <location>
        <begin position="202"/>
        <end position="223"/>
    </location>
</feature>
<dbReference type="STRING" id="930129.SAMN05216352_11279"/>
<evidence type="ECO:0000256" key="6">
    <source>
        <dbReference type="ARBA" id="ARBA00022989"/>
    </source>
</evidence>
<evidence type="ECO:0000256" key="8">
    <source>
        <dbReference type="SAM" id="Phobius"/>
    </source>
</evidence>
<evidence type="ECO:0000256" key="1">
    <source>
        <dbReference type="ARBA" id="ARBA00004651"/>
    </source>
</evidence>
<dbReference type="InterPro" id="IPR037294">
    <property type="entry name" value="ABC_BtuC-like"/>
</dbReference>
<feature type="transmembrane region" description="Helical" evidence="8">
    <location>
        <begin position="67"/>
        <end position="87"/>
    </location>
</feature>
<sequence length="337" mass="35397">MTQFHSIKKSKPIILIMLLILFCVAFIASIVFGQTPISFEKALSSFTDFDDESTEHIIIQSDRLPRAVIGTVIGASLAVAGALMQALTKNPLASPSTFGINQGAIFFVVVGVVFLSISSLIHLTGIAFLGAAVAALVVYFLGSLGRNGLTPIKIVLAGAAISALFQSYTQAILVLNETGLQDVLFWLAGSISGRTLEMLLPVLPFIGSAMLVALFMGKAVNLLSTGDDIAKGMGQNVKVVKGVMGTIVVLLAGSSIAVVGSVGFIGLVIPHIARFFAGHDYRWVIPFSALLGAVLLLAADVLARILIMPQEVPIGVMTALVGGPFFVYIARRGVSKL</sequence>
<keyword evidence="7 8" id="KW-0472">Membrane</keyword>
<reference evidence="9 10" key="1">
    <citation type="submission" date="2016-10" db="EMBL/GenBank/DDBJ databases">
        <authorList>
            <person name="de Groot N.N."/>
        </authorList>
    </citation>
    <scope>NUCLEOTIDE SEQUENCE [LARGE SCALE GENOMIC DNA]</scope>
    <source>
        <strain evidence="10">P4B,CCM 7963,CECT 7998,DSM 25260,IBRC-M 10614,KCTC 13821</strain>
    </source>
</reference>
<feature type="transmembrane region" description="Helical" evidence="8">
    <location>
        <begin position="12"/>
        <end position="32"/>
    </location>
</feature>
<accession>A0A1G8NM83</accession>
<dbReference type="Pfam" id="PF01032">
    <property type="entry name" value="FecCD"/>
    <property type="match status" value="1"/>
</dbReference>
<keyword evidence="4" id="KW-1003">Cell membrane</keyword>
<feature type="transmembrane region" description="Helical" evidence="8">
    <location>
        <begin position="243"/>
        <end position="269"/>
    </location>
</feature>
<dbReference type="GO" id="GO:0005886">
    <property type="term" value="C:plasma membrane"/>
    <property type="evidence" value="ECO:0007669"/>
    <property type="project" value="UniProtKB-SubCell"/>
</dbReference>
<dbReference type="EMBL" id="FNDU01000012">
    <property type="protein sequence ID" value="SDI81308.1"/>
    <property type="molecule type" value="Genomic_DNA"/>
</dbReference>
<dbReference type="AlphaFoldDB" id="A0A1G8NM83"/>
<comment type="similarity">
    <text evidence="2">Belongs to the binding-protein-dependent transport system permease family. FecCD subfamily.</text>
</comment>
<dbReference type="Gene3D" id="1.10.3470.10">
    <property type="entry name" value="ABC transporter involved in vitamin B12 uptake, BtuC"/>
    <property type="match status" value="1"/>
</dbReference>
<evidence type="ECO:0000256" key="3">
    <source>
        <dbReference type="ARBA" id="ARBA00022448"/>
    </source>
</evidence>
<name>A0A1G8NM83_9BACI</name>
<proteinExistence type="inferred from homology"/>
<protein>
    <submittedName>
        <fullName evidence="9">Iron complex transport system permease protein</fullName>
    </submittedName>
</protein>
<dbReference type="Proteomes" id="UP000199017">
    <property type="component" value="Unassembled WGS sequence"/>
</dbReference>
<evidence type="ECO:0000313" key="9">
    <source>
        <dbReference type="EMBL" id="SDI81308.1"/>
    </source>
</evidence>
<dbReference type="FunFam" id="1.10.3470.10:FF:000001">
    <property type="entry name" value="Vitamin B12 ABC transporter permease BtuC"/>
    <property type="match status" value="1"/>
</dbReference>
<comment type="subcellular location">
    <subcellularLocation>
        <location evidence="1">Cell membrane</location>
        <topology evidence="1">Multi-pass membrane protein</topology>
    </subcellularLocation>
</comment>
<gene>
    <name evidence="9" type="ORF">SAMN05216352_11279</name>
</gene>
<keyword evidence="5 8" id="KW-0812">Transmembrane</keyword>
<dbReference type="GO" id="GO:0022857">
    <property type="term" value="F:transmembrane transporter activity"/>
    <property type="evidence" value="ECO:0007669"/>
    <property type="project" value="InterPro"/>
</dbReference>
<keyword evidence="3" id="KW-0813">Transport</keyword>
<evidence type="ECO:0000256" key="7">
    <source>
        <dbReference type="ARBA" id="ARBA00023136"/>
    </source>
</evidence>
<evidence type="ECO:0000256" key="5">
    <source>
        <dbReference type="ARBA" id="ARBA00022692"/>
    </source>
</evidence>
<keyword evidence="10" id="KW-1185">Reference proteome</keyword>
<evidence type="ECO:0000313" key="10">
    <source>
        <dbReference type="Proteomes" id="UP000199017"/>
    </source>
</evidence>
<feature type="transmembrane region" description="Helical" evidence="8">
    <location>
        <begin position="281"/>
        <end position="302"/>
    </location>
</feature>
<feature type="transmembrane region" description="Helical" evidence="8">
    <location>
        <begin position="99"/>
        <end position="117"/>
    </location>
</feature>
<feature type="transmembrane region" description="Helical" evidence="8">
    <location>
        <begin position="154"/>
        <end position="175"/>
    </location>
</feature>
<feature type="transmembrane region" description="Helical" evidence="8">
    <location>
        <begin position="123"/>
        <end position="142"/>
    </location>
</feature>
<keyword evidence="6 8" id="KW-1133">Transmembrane helix</keyword>